<gene>
    <name evidence="3" type="ORF">UB32_08045</name>
</gene>
<dbReference type="Pfam" id="PF13556">
    <property type="entry name" value="HTH_30"/>
    <property type="match status" value="1"/>
</dbReference>
<dbReference type="PANTHER" id="PTHR33744:SF1">
    <property type="entry name" value="DNA-BINDING TRANSCRIPTIONAL ACTIVATOR ADER"/>
    <property type="match status" value="1"/>
</dbReference>
<comment type="similarity">
    <text evidence="1">Belongs to the CdaR family.</text>
</comment>
<organism evidence="3 4">
    <name type="scientific">Mesobacillus subterraneus</name>
    <dbReference type="NCBI Taxonomy" id="285983"/>
    <lineage>
        <taxon>Bacteria</taxon>
        <taxon>Bacillati</taxon>
        <taxon>Bacillota</taxon>
        <taxon>Bacilli</taxon>
        <taxon>Bacillales</taxon>
        <taxon>Bacillaceae</taxon>
        <taxon>Mesobacillus</taxon>
    </lineage>
</organism>
<evidence type="ECO:0000256" key="1">
    <source>
        <dbReference type="ARBA" id="ARBA00006754"/>
    </source>
</evidence>
<dbReference type="PATRIC" id="fig|285983.3.peg.117"/>
<dbReference type="RefSeq" id="WP_044392716.1">
    <property type="nucleotide sequence ID" value="NZ_JXIQ01000067.1"/>
</dbReference>
<comment type="caution">
    <text evidence="3">The sequence shown here is derived from an EMBL/GenBank/DDBJ whole genome shotgun (WGS) entry which is preliminary data.</text>
</comment>
<dbReference type="Proteomes" id="UP000032512">
    <property type="component" value="Unassembled WGS sequence"/>
</dbReference>
<keyword evidence="4" id="KW-1185">Reference proteome</keyword>
<dbReference type="OrthoDB" id="143422at2"/>
<dbReference type="InterPro" id="IPR029016">
    <property type="entry name" value="GAF-like_dom_sf"/>
</dbReference>
<dbReference type="AlphaFoldDB" id="A0A0D6ZD64"/>
<dbReference type="InterPro" id="IPR003018">
    <property type="entry name" value="GAF"/>
</dbReference>
<dbReference type="InterPro" id="IPR051448">
    <property type="entry name" value="CdaR-like_regulators"/>
</dbReference>
<evidence type="ECO:0000313" key="3">
    <source>
        <dbReference type="EMBL" id="KIY22528.1"/>
    </source>
</evidence>
<dbReference type="PANTHER" id="PTHR33744">
    <property type="entry name" value="CARBOHYDRATE DIACID REGULATOR"/>
    <property type="match status" value="1"/>
</dbReference>
<accession>A0A0D6ZD64</accession>
<dbReference type="Pfam" id="PF17853">
    <property type="entry name" value="GGDEF_2"/>
    <property type="match status" value="1"/>
</dbReference>
<feature type="domain" description="GAF" evidence="2">
    <location>
        <begin position="25"/>
        <end position="183"/>
    </location>
</feature>
<dbReference type="EMBL" id="JXIQ01000067">
    <property type="protein sequence ID" value="KIY22528.1"/>
    <property type="molecule type" value="Genomic_DNA"/>
</dbReference>
<dbReference type="InterPro" id="IPR025736">
    <property type="entry name" value="PucR_C-HTH_dom"/>
</dbReference>
<dbReference type="SMART" id="SM00065">
    <property type="entry name" value="GAF"/>
    <property type="match status" value="1"/>
</dbReference>
<dbReference type="Gene3D" id="3.30.450.40">
    <property type="match status" value="1"/>
</dbReference>
<name>A0A0D6ZD64_9BACI</name>
<dbReference type="InterPro" id="IPR042070">
    <property type="entry name" value="PucR_C-HTH_sf"/>
</dbReference>
<reference evidence="3 4" key="1">
    <citation type="submission" date="2015-01" db="EMBL/GenBank/DDBJ databases">
        <title>Draft genome sequences of the supercritical CO2 tolerant bacteria Bacillus subterraneus MITOT1 and Bacillus cereus MIT0214.</title>
        <authorList>
            <person name="Peet K.C."/>
            <person name="Thompson J.R."/>
        </authorList>
    </citation>
    <scope>NUCLEOTIDE SEQUENCE [LARGE SCALE GENOMIC DNA]</scope>
    <source>
        <strain evidence="3 4">MITOT1</strain>
    </source>
</reference>
<protein>
    <recommendedName>
        <fullName evidence="2">GAF domain-containing protein</fullName>
    </recommendedName>
</protein>
<sequence length="614" mass="68223">MKETLSHRQLQLLIQVSNVLNSSLQIDTIIDSIMVQTVSVIDAAGGGVLFLYDKENDVLTAKSDSKFKSNILEEVRLKPGESMTGLAFTAKQCLIFSNRTEVERATATLSAKNMRLMMESIPTLPYSTICAPIFLKGECIGVITLDSFDPSQRFIAEDINLLQAITHQAAVALEKASLYREQENAVKQLEHLNNMITEQNLALSRSVEIHNSLADLVLNGEGLPSILGFLHKKIGLQLLLFDEIGELIAASHDSDFPEEDIERARSTAISQLKGSGFSNFPTYEQIHDDRTRLAILPVGTKPRLLGALAIAARDEISTVDISALEHACTVLSLELVKNQAVFDAEERMHGELIDGLSKGQLDESILQKARLFDFDQNGYFMAIIVHLDNVDDFQKRTSILRHLASMANRAFQQNHLKGIVAKRQDQIVVILAFQQKVSTTFASQNVKELVSLLQKEIALKSWGTTVSIGIGRIHSGLMMASKSLQEAAKCIQFIKSNGAKNQIISYRDLGVQRLLLQNSEGDLTDFMEEVLGPLITYDKSKKGELMPTLFAWLEHNQKAKEAAESLHIHTNTLMYRLKRIEEILGVSLSDSSQFLNIHLAISLYPALKRKGKSN</sequence>
<evidence type="ECO:0000313" key="4">
    <source>
        <dbReference type="Proteomes" id="UP000032512"/>
    </source>
</evidence>
<dbReference type="InterPro" id="IPR041522">
    <property type="entry name" value="CdaR_GGDEF"/>
</dbReference>
<dbReference type="SUPFAM" id="SSF55781">
    <property type="entry name" value="GAF domain-like"/>
    <property type="match status" value="1"/>
</dbReference>
<evidence type="ECO:0000259" key="2">
    <source>
        <dbReference type="SMART" id="SM00065"/>
    </source>
</evidence>
<dbReference type="Pfam" id="PF13185">
    <property type="entry name" value="GAF_2"/>
    <property type="match status" value="1"/>
</dbReference>
<dbReference type="Gene3D" id="1.10.10.2840">
    <property type="entry name" value="PucR C-terminal helix-turn-helix domain"/>
    <property type="match status" value="1"/>
</dbReference>
<proteinExistence type="inferred from homology"/>